<reference evidence="2 3" key="1">
    <citation type="submission" date="2020-05" db="EMBL/GenBank/DDBJ databases">
        <authorList>
            <person name="Whitworth D."/>
        </authorList>
    </citation>
    <scope>NUCLEOTIDE SEQUENCE [LARGE SCALE GENOMIC DNA]</scope>
    <source>
        <strain evidence="2 3">AB043B</strain>
    </source>
</reference>
<feature type="signal peptide" evidence="1">
    <location>
        <begin position="1"/>
        <end position="39"/>
    </location>
</feature>
<keyword evidence="3" id="KW-1185">Reference proteome</keyword>
<keyword evidence="1" id="KW-0732">Signal</keyword>
<gene>
    <name evidence="2" type="ORF">HMI49_05380</name>
</gene>
<evidence type="ECO:0000313" key="2">
    <source>
        <dbReference type="EMBL" id="NOK32628.1"/>
    </source>
</evidence>
<protein>
    <submittedName>
        <fullName evidence="2">Uncharacterized protein</fullName>
    </submittedName>
</protein>
<dbReference type="Proteomes" id="UP000563426">
    <property type="component" value="Unassembled WGS sequence"/>
</dbReference>
<accession>A0A7Y4KF10</accession>
<evidence type="ECO:0000256" key="1">
    <source>
        <dbReference type="SAM" id="SignalP"/>
    </source>
</evidence>
<dbReference type="EMBL" id="JABFJV010000017">
    <property type="protein sequence ID" value="NOK32628.1"/>
    <property type="molecule type" value="Genomic_DNA"/>
</dbReference>
<sequence length="300" mass="33050">MQFMPMPLSSSATIRLAGHLPRLRAAVLLMVLATTPAAAEEPRAPTVPSKVSQDACPPALHVVVDPQELKKQVRAAKTTTGLRKLLHPLGLDSAWERQECLLQEGPASAQLDVFRARIMSADAQDFILQARGQACDALKLLSGVVLHPLSGKNTFCATPMEFLPGVMESEAYRVVFSFENLTDPVRQVFRVEETDADSRNEYQTLSYWEAQEGSLRSIFTIESGNHSGFVNGSTEAKVTPVGDAFPRFLEVKESSRECGKFIDMPSGESVYESSCRDAENEVRMCYRRKSPGAPGFYDKC</sequence>
<feature type="chain" id="PRO_5031124089" evidence="1">
    <location>
        <begin position="40"/>
        <end position="300"/>
    </location>
</feature>
<dbReference type="RefSeq" id="WP_171433249.1">
    <property type="nucleotide sequence ID" value="NZ_JABFJV010000017.1"/>
</dbReference>
<comment type="caution">
    <text evidence="2">The sequence shown here is derived from an EMBL/GenBank/DDBJ whole genome shotgun (WGS) entry which is preliminary data.</text>
</comment>
<organism evidence="2 3">
    <name type="scientific">Corallococcus exercitus</name>
    <dbReference type="NCBI Taxonomy" id="2316736"/>
    <lineage>
        <taxon>Bacteria</taxon>
        <taxon>Pseudomonadati</taxon>
        <taxon>Myxococcota</taxon>
        <taxon>Myxococcia</taxon>
        <taxon>Myxococcales</taxon>
        <taxon>Cystobacterineae</taxon>
        <taxon>Myxococcaceae</taxon>
        <taxon>Corallococcus</taxon>
    </lineage>
</organism>
<evidence type="ECO:0000313" key="3">
    <source>
        <dbReference type="Proteomes" id="UP000563426"/>
    </source>
</evidence>
<dbReference type="AlphaFoldDB" id="A0A7Y4KF10"/>
<name>A0A7Y4KF10_9BACT</name>
<proteinExistence type="predicted"/>